<gene>
    <name evidence="1" type="ORF">S01H4_66267</name>
</gene>
<evidence type="ECO:0000313" key="1">
    <source>
        <dbReference type="EMBL" id="GAH21979.1"/>
    </source>
</evidence>
<proteinExistence type="predicted"/>
<protein>
    <submittedName>
        <fullName evidence="1">Uncharacterized protein</fullName>
    </submittedName>
</protein>
<dbReference type="InterPro" id="IPR027417">
    <property type="entry name" value="P-loop_NTPase"/>
</dbReference>
<feature type="non-terminal residue" evidence="1">
    <location>
        <position position="80"/>
    </location>
</feature>
<comment type="caution">
    <text evidence="1">The sequence shown here is derived from an EMBL/GenBank/DDBJ whole genome shotgun (WGS) entry which is preliminary data.</text>
</comment>
<organism evidence="1">
    <name type="scientific">marine sediment metagenome</name>
    <dbReference type="NCBI Taxonomy" id="412755"/>
    <lineage>
        <taxon>unclassified sequences</taxon>
        <taxon>metagenomes</taxon>
        <taxon>ecological metagenomes</taxon>
    </lineage>
</organism>
<name>X1EXV7_9ZZZZ</name>
<sequence>QKFVEQKLDDHTFIQSLPKDNPYLPENYESSLRKIYPPEWVQAMLEGSWDALKGGNFLFKYTDLRKAVNRDLEVTTEAPI</sequence>
<dbReference type="EMBL" id="BART01040953">
    <property type="protein sequence ID" value="GAH21979.1"/>
    <property type="molecule type" value="Genomic_DNA"/>
</dbReference>
<dbReference type="AlphaFoldDB" id="X1EXV7"/>
<feature type="non-terminal residue" evidence="1">
    <location>
        <position position="1"/>
    </location>
</feature>
<reference evidence="1" key="1">
    <citation type="journal article" date="2014" name="Front. Microbiol.">
        <title>High frequency of phylogenetically diverse reductive dehalogenase-homologous genes in deep subseafloor sedimentary metagenomes.</title>
        <authorList>
            <person name="Kawai M."/>
            <person name="Futagami T."/>
            <person name="Toyoda A."/>
            <person name="Takaki Y."/>
            <person name="Nishi S."/>
            <person name="Hori S."/>
            <person name="Arai W."/>
            <person name="Tsubouchi T."/>
            <person name="Morono Y."/>
            <person name="Uchiyama I."/>
            <person name="Ito T."/>
            <person name="Fujiyama A."/>
            <person name="Inagaki F."/>
            <person name="Takami H."/>
        </authorList>
    </citation>
    <scope>NUCLEOTIDE SEQUENCE</scope>
    <source>
        <strain evidence="1">Expedition CK06-06</strain>
    </source>
</reference>
<accession>X1EXV7</accession>
<dbReference type="Gene3D" id="3.40.50.300">
    <property type="entry name" value="P-loop containing nucleotide triphosphate hydrolases"/>
    <property type="match status" value="1"/>
</dbReference>